<sequence length="296" mass="34694">MKTFFLVFISFLLFNSAFAQMNVPEKEVPIYEFGKPVEDFETNFENLFHNWTTENVTNADDFQLLKYELVETINDEKAYQVYRNYFSGRKAVFSSTSGSSGGHIDSTGQLVEYSELYIEPGYRGHEIIDYSRLPDKLQKALNKEFIQELEEVKSKPLSIDSLDLNYYSYSFSKTDTVVDNDKFNDFNTVGIIHSHYGQEVYTTGKLSQNFMDVKIKKRKRITDLDVEEIRDLILEEEKTRRIGYQVRFNEKVSMGDKVYVVIFRYKNNLFSNYVICDSESKKVVMDYLFKSIEVTV</sequence>
<accession>A0ABV5J0T1</accession>
<dbReference type="Proteomes" id="UP001589654">
    <property type="component" value="Unassembled WGS sequence"/>
</dbReference>
<keyword evidence="3" id="KW-1185">Reference proteome</keyword>
<evidence type="ECO:0000313" key="2">
    <source>
        <dbReference type="EMBL" id="MFB9210426.1"/>
    </source>
</evidence>
<gene>
    <name evidence="2" type="ORF">ACFFUR_01290</name>
</gene>
<feature type="signal peptide" evidence="1">
    <location>
        <begin position="1"/>
        <end position="19"/>
    </location>
</feature>
<protein>
    <submittedName>
        <fullName evidence="2">Uncharacterized protein</fullName>
    </submittedName>
</protein>
<evidence type="ECO:0000256" key="1">
    <source>
        <dbReference type="SAM" id="SignalP"/>
    </source>
</evidence>
<evidence type="ECO:0000313" key="3">
    <source>
        <dbReference type="Proteomes" id="UP001589654"/>
    </source>
</evidence>
<dbReference type="RefSeq" id="WP_290246682.1">
    <property type="nucleotide sequence ID" value="NZ_JAUFQT010000001.1"/>
</dbReference>
<name>A0ABV5J0T1_9BACT</name>
<proteinExistence type="predicted"/>
<dbReference type="EMBL" id="JBHMEW010000008">
    <property type="protein sequence ID" value="MFB9210426.1"/>
    <property type="molecule type" value="Genomic_DNA"/>
</dbReference>
<feature type="chain" id="PRO_5045769114" evidence="1">
    <location>
        <begin position="20"/>
        <end position="296"/>
    </location>
</feature>
<keyword evidence="1" id="KW-0732">Signal</keyword>
<reference evidence="2 3" key="1">
    <citation type="submission" date="2024-09" db="EMBL/GenBank/DDBJ databases">
        <authorList>
            <person name="Sun Q."/>
            <person name="Mori K."/>
        </authorList>
    </citation>
    <scope>NUCLEOTIDE SEQUENCE [LARGE SCALE GENOMIC DNA]</scope>
    <source>
        <strain evidence="2 3">CECT 7682</strain>
    </source>
</reference>
<organism evidence="2 3">
    <name type="scientific">Echinicola jeungdonensis</name>
    <dbReference type="NCBI Taxonomy" id="709343"/>
    <lineage>
        <taxon>Bacteria</taxon>
        <taxon>Pseudomonadati</taxon>
        <taxon>Bacteroidota</taxon>
        <taxon>Cytophagia</taxon>
        <taxon>Cytophagales</taxon>
        <taxon>Cyclobacteriaceae</taxon>
        <taxon>Echinicola</taxon>
    </lineage>
</organism>
<comment type="caution">
    <text evidence="2">The sequence shown here is derived from an EMBL/GenBank/DDBJ whole genome shotgun (WGS) entry which is preliminary data.</text>
</comment>